<dbReference type="Proteomes" id="UP000298030">
    <property type="component" value="Unassembled WGS sequence"/>
</dbReference>
<feature type="region of interest" description="Disordered" evidence="1">
    <location>
        <begin position="51"/>
        <end position="177"/>
    </location>
</feature>
<evidence type="ECO:0000313" key="2">
    <source>
        <dbReference type="EMBL" id="TEB19692.1"/>
    </source>
</evidence>
<reference evidence="2 3" key="1">
    <citation type="journal article" date="2019" name="Nat. Ecol. Evol.">
        <title>Megaphylogeny resolves global patterns of mushroom evolution.</title>
        <authorList>
            <person name="Varga T."/>
            <person name="Krizsan K."/>
            <person name="Foldi C."/>
            <person name="Dima B."/>
            <person name="Sanchez-Garcia M."/>
            <person name="Sanchez-Ramirez S."/>
            <person name="Szollosi G.J."/>
            <person name="Szarkandi J.G."/>
            <person name="Papp V."/>
            <person name="Albert L."/>
            <person name="Andreopoulos W."/>
            <person name="Angelini C."/>
            <person name="Antonin V."/>
            <person name="Barry K.W."/>
            <person name="Bougher N.L."/>
            <person name="Buchanan P."/>
            <person name="Buyck B."/>
            <person name="Bense V."/>
            <person name="Catcheside P."/>
            <person name="Chovatia M."/>
            <person name="Cooper J."/>
            <person name="Damon W."/>
            <person name="Desjardin D."/>
            <person name="Finy P."/>
            <person name="Geml J."/>
            <person name="Haridas S."/>
            <person name="Hughes K."/>
            <person name="Justo A."/>
            <person name="Karasinski D."/>
            <person name="Kautmanova I."/>
            <person name="Kiss B."/>
            <person name="Kocsube S."/>
            <person name="Kotiranta H."/>
            <person name="LaButti K.M."/>
            <person name="Lechner B.E."/>
            <person name="Liimatainen K."/>
            <person name="Lipzen A."/>
            <person name="Lukacs Z."/>
            <person name="Mihaltcheva S."/>
            <person name="Morgado L.N."/>
            <person name="Niskanen T."/>
            <person name="Noordeloos M.E."/>
            <person name="Ohm R.A."/>
            <person name="Ortiz-Santana B."/>
            <person name="Ovrebo C."/>
            <person name="Racz N."/>
            <person name="Riley R."/>
            <person name="Savchenko A."/>
            <person name="Shiryaev A."/>
            <person name="Soop K."/>
            <person name="Spirin V."/>
            <person name="Szebenyi C."/>
            <person name="Tomsovsky M."/>
            <person name="Tulloss R.E."/>
            <person name="Uehling J."/>
            <person name="Grigoriev I.V."/>
            <person name="Vagvolgyi C."/>
            <person name="Papp T."/>
            <person name="Martin F.M."/>
            <person name="Miettinen O."/>
            <person name="Hibbett D.S."/>
            <person name="Nagy L.G."/>
        </authorList>
    </citation>
    <scope>NUCLEOTIDE SEQUENCE [LARGE SCALE GENOMIC DNA]</scope>
    <source>
        <strain evidence="2 3">FP101781</strain>
    </source>
</reference>
<protein>
    <submittedName>
        <fullName evidence="2">Uncharacterized protein</fullName>
    </submittedName>
</protein>
<feature type="compositionally biased region" description="Basic and acidic residues" evidence="1">
    <location>
        <begin position="81"/>
        <end position="105"/>
    </location>
</feature>
<organism evidence="2 3">
    <name type="scientific">Coprinellus micaceus</name>
    <name type="common">Glistening ink-cap mushroom</name>
    <name type="synonym">Coprinus micaceus</name>
    <dbReference type="NCBI Taxonomy" id="71717"/>
    <lineage>
        <taxon>Eukaryota</taxon>
        <taxon>Fungi</taxon>
        <taxon>Dikarya</taxon>
        <taxon>Basidiomycota</taxon>
        <taxon>Agaricomycotina</taxon>
        <taxon>Agaricomycetes</taxon>
        <taxon>Agaricomycetidae</taxon>
        <taxon>Agaricales</taxon>
        <taxon>Agaricineae</taxon>
        <taxon>Psathyrellaceae</taxon>
        <taxon>Coprinellus</taxon>
    </lineage>
</organism>
<keyword evidence="3" id="KW-1185">Reference proteome</keyword>
<sequence length="275" mass="30555">MSDVQDLHRATTPYRMSNLFKRRKWRPTVDEEGHAFERKAEGWNKIRISWASKVTRPGTKDGGTTAPSIRRDNDMPSMTNDAHEEDAPVRECPHECEHSFVRGEDTSTPPTRNEPPNPSSNLSHGTGHEFPSRTATVDEQDLRPAGPSDAPWPSAMREPPRSSLKQGEQPPVLQSVPHPTLKAPLLVPRVDDLNTPLQMPLNGIVTAMFPGAHSIAIEAVYITVNQGNATNLVSENLRWSMRENDAQFEQDRLKGAVCGAATASFLFFLTTLYPD</sequence>
<gene>
    <name evidence="2" type="ORF">FA13DRAFT_1744067</name>
</gene>
<evidence type="ECO:0000256" key="1">
    <source>
        <dbReference type="SAM" id="MobiDB-lite"/>
    </source>
</evidence>
<evidence type="ECO:0000313" key="3">
    <source>
        <dbReference type="Proteomes" id="UP000298030"/>
    </source>
</evidence>
<name>A0A4Y7SD63_COPMI</name>
<dbReference type="AlphaFoldDB" id="A0A4Y7SD63"/>
<dbReference type="EMBL" id="QPFP01000179">
    <property type="protein sequence ID" value="TEB19692.1"/>
    <property type="molecule type" value="Genomic_DNA"/>
</dbReference>
<accession>A0A4Y7SD63</accession>
<comment type="caution">
    <text evidence="2">The sequence shown here is derived from an EMBL/GenBank/DDBJ whole genome shotgun (WGS) entry which is preliminary data.</text>
</comment>
<proteinExistence type="predicted"/>